<accession>A0A4R6MBA5</accession>
<evidence type="ECO:0000313" key="3">
    <source>
        <dbReference type="EMBL" id="TDO97519.1"/>
    </source>
</evidence>
<sequence length="289" mass="31894">MIQPRVLIAGCGDIGTSIAKNWVSAGAQVSAIRRSGTQFPDQVSGITADLTTMPSAQLPDVDLIYLIMTPQSRTETAYQSAYVETAKALVSRYARQDRIKQPKVVFVSSTSVYGENEGEWIDESSVAKAKKETSKCLLNAEKILSESMQACSARCSGIYGLGRYRLIDKIKGESEWGANSWTNRIHRDDVVSGLMILGQRLLDEGSREAPVPSHVILTDQTPVSMWEVKLWIASRIGAKVTLGAVNEFIPQTGKRIRADFLRQCGWAPKFPSYVSGYEDLLREKGETLQ</sequence>
<keyword evidence="4" id="KW-1185">Reference proteome</keyword>
<feature type="domain" description="NAD-dependent epimerase/dehydratase" evidence="2">
    <location>
        <begin position="6"/>
        <end position="162"/>
    </location>
</feature>
<evidence type="ECO:0000256" key="1">
    <source>
        <dbReference type="ARBA" id="ARBA00023027"/>
    </source>
</evidence>
<comment type="caution">
    <text evidence="3">The sequence shown here is derived from an EMBL/GenBank/DDBJ whole genome shotgun (WGS) entry which is preliminary data.</text>
</comment>
<dbReference type="Proteomes" id="UP000294656">
    <property type="component" value="Unassembled WGS sequence"/>
</dbReference>
<proteinExistence type="predicted"/>
<dbReference type="RefSeq" id="WP_133504086.1">
    <property type="nucleotide sequence ID" value="NZ_SNXC01000012.1"/>
</dbReference>
<dbReference type="Gene3D" id="3.40.50.720">
    <property type="entry name" value="NAD(P)-binding Rossmann-like Domain"/>
    <property type="match status" value="1"/>
</dbReference>
<dbReference type="InterPro" id="IPR001509">
    <property type="entry name" value="Epimerase_deHydtase"/>
</dbReference>
<evidence type="ECO:0000313" key="4">
    <source>
        <dbReference type="Proteomes" id="UP000294656"/>
    </source>
</evidence>
<dbReference type="Pfam" id="PF01370">
    <property type="entry name" value="Epimerase"/>
    <property type="match status" value="1"/>
</dbReference>
<evidence type="ECO:0000259" key="2">
    <source>
        <dbReference type="Pfam" id="PF01370"/>
    </source>
</evidence>
<name>A0A4R6MBA5_9GAMM</name>
<organism evidence="3 4">
    <name type="scientific">Marinomonas balearica</name>
    <dbReference type="NCBI Taxonomy" id="491947"/>
    <lineage>
        <taxon>Bacteria</taxon>
        <taxon>Pseudomonadati</taxon>
        <taxon>Pseudomonadota</taxon>
        <taxon>Gammaproteobacteria</taxon>
        <taxon>Oceanospirillales</taxon>
        <taxon>Oceanospirillaceae</taxon>
        <taxon>Marinomonas</taxon>
    </lineage>
</organism>
<dbReference type="OrthoDB" id="9808276at2"/>
<dbReference type="InterPro" id="IPR036291">
    <property type="entry name" value="NAD(P)-bd_dom_sf"/>
</dbReference>
<gene>
    <name evidence="3" type="ORF">DFP79_2340</name>
</gene>
<dbReference type="SUPFAM" id="SSF51735">
    <property type="entry name" value="NAD(P)-binding Rossmann-fold domains"/>
    <property type="match status" value="1"/>
</dbReference>
<reference evidence="3 4" key="1">
    <citation type="submission" date="2019-03" db="EMBL/GenBank/DDBJ databases">
        <title>Genomic Encyclopedia of Type Strains, Phase III (KMG-III): the genomes of soil and plant-associated and newly described type strains.</title>
        <authorList>
            <person name="Whitman W."/>
        </authorList>
    </citation>
    <scope>NUCLEOTIDE SEQUENCE [LARGE SCALE GENOMIC DNA]</scope>
    <source>
        <strain evidence="3 4">CECT 7378</strain>
    </source>
</reference>
<dbReference type="AlphaFoldDB" id="A0A4R6MBA5"/>
<dbReference type="PANTHER" id="PTHR43574">
    <property type="entry name" value="EPIMERASE-RELATED"/>
    <property type="match status" value="1"/>
</dbReference>
<protein>
    <submittedName>
        <fullName evidence="3">Nucleoside-diphosphate-sugar epimerase</fullName>
    </submittedName>
</protein>
<dbReference type="EMBL" id="SNXC01000012">
    <property type="protein sequence ID" value="TDO97519.1"/>
    <property type="molecule type" value="Genomic_DNA"/>
</dbReference>
<keyword evidence="1" id="KW-0520">NAD</keyword>